<dbReference type="Pfam" id="PF00476">
    <property type="entry name" value="DNA_pol_A"/>
    <property type="match status" value="1"/>
</dbReference>
<evidence type="ECO:0000313" key="5">
    <source>
        <dbReference type="Proteomes" id="UP000221664"/>
    </source>
</evidence>
<dbReference type="GO" id="GO:0003887">
    <property type="term" value="F:DNA-directed DNA polymerase activity"/>
    <property type="evidence" value="ECO:0007669"/>
    <property type="project" value="InterPro"/>
</dbReference>
<dbReference type="PRINTS" id="PR00868">
    <property type="entry name" value="DNAPOLI"/>
</dbReference>
<evidence type="ECO:0000259" key="3">
    <source>
        <dbReference type="SMART" id="SM00482"/>
    </source>
</evidence>
<dbReference type="GO" id="GO:0006261">
    <property type="term" value="P:DNA-templated DNA replication"/>
    <property type="evidence" value="ECO:0007669"/>
    <property type="project" value="InterPro"/>
</dbReference>
<dbReference type="PANTHER" id="PTHR10133">
    <property type="entry name" value="DNA POLYMERASE I"/>
    <property type="match status" value="1"/>
</dbReference>
<sequence>MRVILESEQIVSDKCWEVLAEAKRVAGIEEEIEFLEDYTGTTKRWPVLALGPYDAVKNIGRRVVEAPSSAAIVTKGDSITRLARAFNLLVNPPEHEPMEWMVFEDETQVAAFTASVFDKTIAVDIETSGDVGVDGAASGDRLLSVAYFLMGKAYVVPEHLIGSQIVAEAIGRLFMDNLCVLHNGKFDIPYIEDWTGYPFNHYFDTMLAHYALWPASEHGLKPLSQKILGAPDWDKGTKKYTGAKIYKEAGTGEDGVWWDARKYSAGSGYERIPRSLLYEYNAYDVYWTMKLFWYLRWELEHDSDSMAVYERRMRQSKMFMEVERPGVRIDIEHLEKLGAKLEQDQARAISELAEIAGVQINPNSPQQVKAWFESQGIKLASTDKEALKKIIRDDSGQYTQQEIDFCVKLQECRGIRKNLGTYVNGFLEVAHGGRVYPTFKLIGAYTGRLSTPKPAIMTLPRDPLYRKMLLPDEGHVIVGPDYGQIEARVMAVLSQDDYLMSLFQEDSEDFFDALMPIAYPNVNLATLDKDLKKDMRARLKGVIYGLSYGRMAKAIAESLNMSVIEAQNIIDNYLDAAPGLVAWRKEIQYNAKNAVSMVTPFGFHFQCEVVTGENRNSVENSALAFMPQSTANDICLDAALRIFEWIGDYGARIMATVHDQILVSCPPEHAIEVGERMEHEMKESARRALGDQCVFDAKPDIGDNWADLEAADKWLDKHPEYA</sequence>
<dbReference type="GO" id="GO:0039693">
    <property type="term" value="P:viral DNA genome replication"/>
    <property type="evidence" value="ECO:0007669"/>
    <property type="project" value="UniProtKB-KW"/>
</dbReference>
<dbReference type="GO" id="GO:0008408">
    <property type="term" value="F:3'-5' exonuclease activity"/>
    <property type="evidence" value="ECO:0007669"/>
    <property type="project" value="InterPro"/>
</dbReference>
<organism evidence="4 5">
    <name type="scientific">Arthrobacter phage Gorgeous</name>
    <dbReference type="NCBI Taxonomy" id="1772299"/>
    <lineage>
        <taxon>Viruses</taxon>
        <taxon>Duplodnaviria</taxon>
        <taxon>Heunggongvirae</taxon>
        <taxon>Uroviricota</taxon>
        <taxon>Caudoviricetes</taxon>
        <taxon>Amigovirus</taxon>
        <taxon>Amigovirus amigo</taxon>
    </lineage>
</organism>
<reference evidence="4 5" key="1">
    <citation type="submission" date="2015-11" db="EMBL/GenBank/DDBJ databases">
        <authorList>
            <person name="Conboy A.J."/>
            <person name="Conboy D.B."/>
            <person name="Cross T."/>
            <person name="Moy B."/>
            <person name="Dunbar D."/>
            <person name="Bradley K.W."/>
            <person name="Asai D.J."/>
            <person name="Bowman C.A."/>
            <person name="Russell D.A."/>
            <person name="Pope W.H."/>
            <person name="Jacobs-Sera D."/>
            <person name="Hendrix R.W."/>
            <person name="Hatfull G.F."/>
        </authorList>
    </citation>
    <scope>NUCLEOTIDE SEQUENCE [LARGE SCALE GENOMIC DNA]</scope>
</reference>
<dbReference type="Gene3D" id="3.30.420.10">
    <property type="entry name" value="Ribonuclease H-like superfamily/Ribonuclease H"/>
    <property type="match status" value="1"/>
</dbReference>
<dbReference type="InterPro" id="IPR012337">
    <property type="entry name" value="RNaseH-like_sf"/>
</dbReference>
<dbReference type="GO" id="GO:0003677">
    <property type="term" value="F:DNA binding"/>
    <property type="evidence" value="ECO:0007669"/>
    <property type="project" value="InterPro"/>
</dbReference>
<dbReference type="InterPro" id="IPR043502">
    <property type="entry name" value="DNA/RNA_pol_sf"/>
</dbReference>
<proteinExistence type="predicted"/>
<dbReference type="Proteomes" id="UP000221664">
    <property type="component" value="Segment"/>
</dbReference>
<keyword evidence="2" id="KW-1194">Viral DNA replication</keyword>
<dbReference type="SUPFAM" id="SSF53098">
    <property type="entry name" value="Ribonuclease H-like"/>
    <property type="match status" value="1"/>
</dbReference>
<keyword evidence="1" id="KW-0235">DNA replication</keyword>
<evidence type="ECO:0000256" key="2">
    <source>
        <dbReference type="ARBA" id="ARBA00023109"/>
    </source>
</evidence>
<dbReference type="GO" id="GO:0006302">
    <property type="term" value="P:double-strand break repair"/>
    <property type="evidence" value="ECO:0007669"/>
    <property type="project" value="TreeGrafter"/>
</dbReference>
<dbReference type="SMART" id="SM00482">
    <property type="entry name" value="POLAc"/>
    <property type="match status" value="1"/>
</dbReference>
<feature type="domain" description="DNA-directed DNA polymerase family A palm" evidence="3">
    <location>
        <begin position="462"/>
        <end position="669"/>
    </location>
</feature>
<dbReference type="Gene3D" id="3.30.70.370">
    <property type="match status" value="1"/>
</dbReference>
<dbReference type="InterPro" id="IPR036397">
    <property type="entry name" value="RNaseH_sf"/>
</dbReference>
<dbReference type="InterPro" id="IPR002562">
    <property type="entry name" value="3'-5'_exonuclease_dom"/>
</dbReference>
<evidence type="ECO:0000313" key="4">
    <source>
        <dbReference type="EMBL" id="ALY09113.1"/>
    </source>
</evidence>
<protein>
    <submittedName>
        <fullName evidence="4">DNA polymerase I</fullName>
    </submittedName>
</protein>
<dbReference type="InterPro" id="IPR001098">
    <property type="entry name" value="DNA-dir_DNA_pol_A_palm_dom"/>
</dbReference>
<dbReference type="SUPFAM" id="SSF56672">
    <property type="entry name" value="DNA/RNA polymerases"/>
    <property type="match status" value="1"/>
</dbReference>
<name>A0A0U3TJH9_9CAUD</name>
<evidence type="ECO:0000256" key="1">
    <source>
        <dbReference type="ARBA" id="ARBA00022705"/>
    </source>
</evidence>
<gene>
    <name evidence="4" type="primary">54</name>
    <name evidence="4" type="ORF">GORGEOUS_54</name>
</gene>
<accession>A0A0U3TJH9</accession>
<dbReference type="Gene3D" id="1.20.1060.10">
    <property type="entry name" value="Taq DNA Polymerase, Chain T, domain 4"/>
    <property type="match status" value="1"/>
</dbReference>
<dbReference type="SMR" id="A0A0U3TJH9"/>
<dbReference type="EMBL" id="KU160647">
    <property type="protein sequence ID" value="ALY09113.1"/>
    <property type="molecule type" value="Genomic_DNA"/>
</dbReference>
<dbReference type="InterPro" id="IPR002298">
    <property type="entry name" value="DNA_polymerase_A"/>
</dbReference>
<dbReference type="Pfam" id="PF01612">
    <property type="entry name" value="DNA_pol_A_exo1"/>
    <property type="match status" value="1"/>
</dbReference>
<dbReference type="PANTHER" id="PTHR10133:SF27">
    <property type="entry name" value="DNA POLYMERASE NU"/>
    <property type="match status" value="1"/>
</dbReference>
<dbReference type="Gene3D" id="1.10.150.20">
    <property type="entry name" value="5' to 3' exonuclease, C-terminal subdomain"/>
    <property type="match status" value="1"/>
</dbReference>